<gene>
    <name evidence="1" type="ORF">AVEN_105435_1</name>
</gene>
<comment type="caution">
    <text evidence="1">The sequence shown here is derived from an EMBL/GenBank/DDBJ whole genome shotgun (WGS) entry which is preliminary data.</text>
</comment>
<organism evidence="1 2">
    <name type="scientific">Araneus ventricosus</name>
    <name type="common">Orbweaver spider</name>
    <name type="synonym">Epeira ventricosa</name>
    <dbReference type="NCBI Taxonomy" id="182803"/>
    <lineage>
        <taxon>Eukaryota</taxon>
        <taxon>Metazoa</taxon>
        <taxon>Ecdysozoa</taxon>
        <taxon>Arthropoda</taxon>
        <taxon>Chelicerata</taxon>
        <taxon>Arachnida</taxon>
        <taxon>Araneae</taxon>
        <taxon>Araneomorphae</taxon>
        <taxon>Entelegynae</taxon>
        <taxon>Araneoidea</taxon>
        <taxon>Araneidae</taxon>
        <taxon>Araneus</taxon>
    </lineage>
</organism>
<reference evidence="1 2" key="1">
    <citation type="journal article" date="2019" name="Sci. Rep.">
        <title>Orb-weaving spider Araneus ventricosus genome elucidates the spidroin gene catalogue.</title>
        <authorList>
            <person name="Kono N."/>
            <person name="Nakamura H."/>
            <person name="Ohtoshi R."/>
            <person name="Moran D.A.P."/>
            <person name="Shinohara A."/>
            <person name="Yoshida Y."/>
            <person name="Fujiwara M."/>
            <person name="Mori M."/>
            <person name="Tomita M."/>
            <person name="Arakawa K."/>
        </authorList>
    </citation>
    <scope>NUCLEOTIDE SEQUENCE [LARGE SCALE GENOMIC DNA]</scope>
</reference>
<sequence>MAVRRFEQETFGSRVDHLNHSAKGIPSVRSWILTYILQNRMEQHGEQQEQFPAGLILSDYQGSAIIVLIADCCPDCLCAGTCRLYAMKCFIDFVL</sequence>
<name>A0A4Y2IGZ8_ARAVE</name>
<accession>A0A4Y2IGZ8</accession>
<proteinExistence type="predicted"/>
<keyword evidence="2" id="KW-1185">Reference proteome</keyword>
<evidence type="ECO:0000313" key="1">
    <source>
        <dbReference type="EMBL" id="GBM76256.1"/>
    </source>
</evidence>
<evidence type="ECO:0000313" key="2">
    <source>
        <dbReference type="Proteomes" id="UP000499080"/>
    </source>
</evidence>
<dbReference type="AlphaFoldDB" id="A0A4Y2IGZ8"/>
<protein>
    <submittedName>
        <fullName evidence="1">Uncharacterized protein</fullName>
    </submittedName>
</protein>
<dbReference type="Proteomes" id="UP000499080">
    <property type="component" value="Unassembled WGS sequence"/>
</dbReference>
<dbReference type="EMBL" id="BGPR01002608">
    <property type="protein sequence ID" value="GBM76256.1"/>
    <property type="molecule type" value="Genomic_DNA"/>
</dbReference>